<accession>A0A4V2NVM2</accession>
<dbReference type="Gene3D" id="3.40.50.1000">
    <property type="entry name" value="HAD superfamily/HAD-like"/>
    <property type="match status" value="1"/>
</dbReference>
<dbReference type="AlphaFoldDB" id="A0A4V2NVM2"/>
<dbReference type="Pfam" id="PF00702">
    <property type="entry name" value="Hydrolase"/>
    <property type="match status" value="1"/>
</dbReference>
<dbReference type="SFLD" id="SFLDG01129">
    <property type="entry name" value="C1.5:_HAD__Beta-PGM__Phosphata"/>
    <property type="match status" value="1"/>
</dbReference>
<dbReference type="PRINTS" id="PR00413">
    <property type="entry name" value="HADHALOGNASE"/>
</dbReference>
<sequence>MPASKYLHLFFDLDHTLWDFDANARATLEQLHLDLKLPERGIHDFDAFYQSYIGHNEKLWDRYRKGYIKQDELRIKRMWLTLLDFKVADEALSRQLSELFLQLMPTRTRVFPDTREVLTYLQERGYGLHMITNGFEQIQHMKLRVSGLDTFFRHVITSEGSNSLKPQPAIFHYAMEKAGTIASKSLMIGDALDIDVAGARGVGMDAVHVNYNGVPQSFQPTYTITALKQLMDFL</sequence>
<dbReference type="NCBIfam" id="TIGR01549">
    <property type="entry name" value="HAD-SF-IA-v1"/>
    <property type="match status" value="1"/>
</dbReference>
<dbReference type="InterPro" id="IPR006439">
    <property type="entry name" value="HAD-SF_hydro_IA"/>
</dbReference>
<reference evidence="1 2" key="1">
    <citation type="submission" date="2019-03" db="EMBL/GenBank/DDBJ databases">
        <authorList>
            <person name="Kim M.K.M."/>
        </authorList>
    </citation>
    <scope>NUCLEOTIDE SEQUENCE [LARGE SCALE GENOMIC DNA]</scope>
    <source>
        <strain evidence="1 2">17J68-12</strain>
    </source>
</reference>
<evidence type="ECO:0000313" key="1">
    <source>
        <dbReference type="EMBL" id="TCJ13962.1"/>
    </source>
</evidence>
<dbReference type="InterPro" id="IPR011951">
    <property type="entry name" value="HAD-SF_hydro_IA_YjjG/PynA"/>
</dbReference>
<dbReference type="PANTHER" id="PTHR47478">
    <property type="match status" value="1"/>
</dbReference>
<dbReference type="InterPro" id="IPR023198">
    <property type="entry name" value="PGP-like_dom2"/>
</dbReference>
<dbReference type="EMBL" id="SJZI01000042">
    <property type="protein sequence ID" value="TCJ13962.1"/>
    <property type="molecule type" value="Genomic_DNA"/>
</dbReference>
<dbReference type="SUPFAM" id="SSF56784">
    <property type="entry name" value="HAD-like"/>
    <property type="match status" value="1"/>
</dbReference>
<dbReference type="InterPro" id="IPR023214">
    <property type="entry name" value="HAD_sf"/>
</dbReference>
<dbReference type="PANTHER" id="PTHR47478:SF1">
    <property type="entry name" value="PYRIMIDINE 5'-NUCLEOTIDASE YJJG"/>
    <property type="match status" value="1"/>
</dbReference>
<dbReference type="SFLD" id="SFLDS00003">
    <property type="entry name" value="Haloacid_Dehalogenase"/>
    <property type="match status" value="1"/>
</dbReference>
<dbReference type="Proteomes" id="UP000295334">
    <property type="component" value="Unassembled WGS sequence"/>
</dbReference>
<organism evidence="1 2">
    <name type="scientific">Flaviaesturariibacter flavus</name>
    <dbReference type="NCBI Taxonomy" id="2502780"/>
    <lineage>
        <taxon>Bacteria</taxon>
        <taxon>Pseudomonadati</taxon>
        <taxon>Bacteroidota</taxon>
        <taxon>Chitinophagia</taxon>
        <taxon>Chitinophagales</taxon>
        <taxon>Chitinophagaceae</taxon>
        <taxon>Flaviaestuariibacter</taxon>
    </lineage>
</organism>
<dbReference type="OrthoDB" id="9802350at2"/>
<dbReference type="NCBIfam" id="TIGR02254">
    <property type="entry name" value="YjjG_YfnB"/>
    <property type="match status" value="1"/>
</dbReference>
<dbReference type="GO" id="GO:0008253">
    <property type="term" value="F:5'-nucleotidase activity"/>
    <property type="evidence" value="ECO:0007669"/>
    <property type="project" value="InterPro"/>
</dbReference>
<proteinExistence type="predicted"/>
<dbReference type="RefSeq" id="WP_131448614.1">
    <property type="nucleotide sequence ID" value="NZ_SJZI01000042.1"/>
</dbReference>
<gene>
    <name evidence="1" type="ORF">EPD60_08075</name>
</gene>
<keyword evidence="2" id="KW-1185">Reference proteome</keyword>
<dbReference type="Gene3D" id="1.10.150.240">
    <property type="entry name" value="Putative phosphatase, domain 2"/>
    <property type="match status" value="1"/>
</dbReference>
<dbReference type="InterPro" id="IPR036412">
    <property type="entry name" value="HAD-like_sf"/>
</dbReference>
<name>A0A4V2NVM2_9BACT</name>
<dbReference type="InterPro" id="IPR052550">
    <property type="entry name" value="Pyrimidine_5'-ntase_YjjG"/>
</dbReference>
<protein>
    <submittedName>
        <fullName evidence="1">Noncanonical pyrimidine nucleotidase, YjjG family</fullName>
    </submittedName>
</protein>
<evidence type="ECO:0000313" key="2">
    <source>
        <dbReference type="Proteomes" id="UP000295334"/>
    </source>
</evidence>
<comment type="caution">
    <text evidence="1">The sequence shown here is derived from an EMBL/GenBank/DDBJ whole genome shotgun (WGS) entry which is preliminary data.</text>
</comment>